<comment type="caution">
    <text evidence="3">The sequence shown here is derived from an EMBL/GenBank/DDBJ whole genome shotgun (WGS) entry which is preliminary data.</text>
</comment>
<dbReference type="PANTHER" id="PTHR34512:SF30">
    <property type="entry name" value="OUTER MEMBRANE PROTEIN ASSEMBLY FACTOR BAMB"/>
    <property type="match status" value="1"/>
</dbReference>
<reference evidence="3 4" key="1">
    <citation type="journal article" date="2015" name="Int. J. Syst. Evol. Microbiol.">
        <title>Carboxylicivirga linearis sp. nov., isolated from a sea cucumber culture pond.</title>
        <authorList>
            <person name="Wang F.Q."/>
            <person name="Zhou Y.X."/>
            <person name="Lin X.Z."/>
            <person name="Chen G.J."/>
            <person name="Du Z.J."/>
        </authorList>
    </citation>
    <scope>NUCLEOTIDE SEQUENCE [LARGE SCALE GENOMIC DNA]</scope>
    <source>
        <strain evidence="3 4">FB218</strain>
    </source>
</reference>
<dbReference type="InterPro" id="IPR015943">
    <property type="entry name" value="WD40/YVTN_repeat-like_dom_sf"/>
</dbReference>
<sequence>MNTKSTGRTFIVLSVLLTILLSANAQITQFRGPNRDGIFPETGLIKEWPTDGPEVLFVTEGLGKSNSSTIATTDRIYTTGNIDTLEYISCLDLNGKILWQKPYGQAWKNSFPEARCTPTLEGDRIYLLSGMDEMVCLNAKTGNKIWSVDLHKEYQSDWDMFGVSESLLLVDDKVIASIGGETAMVIALDKMNGRLIWKSKSLKTKRSNMSPALIEHCGKEYIITSSKTHVLSIDPENGKITWDFQHNFLSPNGDNSTILSNIPTYKDSCLWITSGWDTPSTMLQIAPDGKSVSVKFTDQTFDNQNHGVVLVDGFLYGSNFTGRQSGKWICMNWKSGEITWIGDFHTKGPIIAADGMLYLYDEKRGNMALVKSNPKKFEVISSFRVTDGNGPHWSRPAIYNGILYVRHGDVLVAYNIKE</sequence>
<dbReference type="SMART" id="SM00564">
    <property type="entry name" value="PQQ"/>
    <property type="match status" value="3"/>
</dbReference>
<feature type="domain" description="Pyrrolo-quinoline quinone repeat" evidence="2">
    <location>
        <begin position="87"/>
        <end position="243"/>
    </location>
</feature>
<evidence type="ECO:0000313" key="3">
    <source>
        <dbReference type="EMBL" id="MBS2100881.1"/>
    </source>
</evidence>
<dbReference type="InterPro" id="IPR011047">
    <property type="entry name" value="Quinoprotein_ADH-like_sf"/>
</dbReference>
<name>A0ABS5K156_9BACT</name>
<dbReference type="SUPFAM" id="SSF50998">
    <property type="entry name" value="Quinoprotein alcohol dehydrogenase-like"/>
    <property type="match status" value="1"/>
</dbReference>
<dbReference type="InterPro" id="IPR018391">
    <property type="entry name" value="PQQ_b-propeller_rpt"/>
</dbReference>
<accession>A0ABS5K156</accession>
<feature type="signal peptide" evidence="1">
    <location>
        <begin position="1"/>
        <end position="25"/>
    </location>
</feature>
<evidence type="ECO:0000259" key="2">
    <source>
        <dbReference type="Pfam" id="PF13360"/>
    </source>
</evidence>
<keyword evidence="4" id="KW-1185">Reference proteome</keyword>
<feature type="chain" id="PRO_5045639495" evidence="1">
    <location>
        <begin position="26"/>
        <end position="418"/>
    </location>
</feature>
<dbReference type="EMBL" id="JAGUCO010000031">
    <property type="protein sequence ID" value="MBS2100881.1"/>
    <property type="molecule type" value="Genomic_DNA"/>
</dbReference>
<dbReference type="Gene3D" id="2.130.10.10">
    <property type="entry name" value="YVTN repeat-like/Quinoprotein amine dehydrogenase"/>
    <property type="match status" value="1"/>
</dbReference>
<dbReference type="Proteomes" id="UP000708576">
    <property type="component" value="Unassembled WGS sequence"/>
</dbReference>
<gene>
    <name evidence="3" type="ORF">KEM10_21520</name>
</gene>
<dbReference type="InterPro" id="IPR002372">
    <property type="entry name" value="PQQ_rpt_dom"/>
</dbReference>
<proteinExistence type="predicted"/>
<organism evidence="3 4">
    <name type="scientific">Carboxylicivirga linearis</name>
    <dbReference type="NCBI Taxonomy" id="1628157"/>
    <lineage>
        <taxon>Bacteria</taxon>
        <taxon>Pseudomonadati</taxon>
        <taxon>Bacteroidota</taxon>
        <taxon>Bacteroidia</taxon>
        <taxon>Marinilabiliales</taxon>
        <taxon>Marinilabiliaceae</taxon>
        <taxon>Carboxylicivirga</taxon>
    </lineage>
</organism>
<dbReference type="RefSeq" id="WP_212219600.1">
    <property type="nucleotide sequence ID" value="NZ_JAGUCO010000031.1"/>
</dbReference>
<keyword evidence="1" id="KW-0732">Signal</keyword>
<protein>
    <submittedName>
        <fullName evidence="3">PQQ-like beta-propeller repeat protein</fullName>
    </submittedName>
</protein>
<dbReference type="PANTHER" id="PTHR34512">
    <property type="entry name" value="CELL SURFACE PROTEIN"/>
    <property type="match status" value="1"/>
</dbReference>
<evidence type="ECO:0000256" key="1">
    <source>
        <dbReference type="SAM" id="SignalP"/>
    </source>
</evidence>
<dbReference type="Pfam" id="PF13360">
    <property type="entry name" value="PQQ_2"/>
    <property type="match status" value="1"/>
</dbReference>
<evidence type="ECO:0000313" key="4">
    <source>
        <dbReference type="Proteomes" id="UP000708576"/>
    </source>
</evidence>